<dbReference type="FunFam" id="3.40.50.620:FF:000197">
    <property type="entry name" value="Valyl tRNA synthetase"/>
    <property type="match status" value="1"/>
</dbReference>
<evidence type="ECO:0000256" key="3">
    <source>
        <dbReference type="ARBA" id="ARBA00022598"/>
    </source>
</evidence>
<dbReference type="NCBIfam" id="TIGR00422">
    <property type="entry name" value="valS"/>
    <property type="match status" value="1"/>
</dbReference>
<keyword evidence="7 10" id="KW-0030">Aminoacyl-tRNA synthetase</keyword>
<comment type="catalytic activity">
    <reaction evidence="9">
        <text>tRNA(Val) + L-valine + ATP = L-valyl-tRNA(Val) + AMP + diphosphate</text>
        <dbReference type="Rhea" id="RHEA:10704"/>
        <dbReference type="Rhea" id="RHEA-COMP:9672"/>
        <dbReference type="Rhea" id="RHEA-COMP:9708"/>
        <dbReference type="ChEBI" id="CHEBI:30616"/>
        <dbReference type="ChEBI" id="CHEBI:33019"/>
        <dbReference type="ChEBI" id="CHEBI:57762"/>
        <dbReference type="ChEBI" id="CHEBI:78442"/>
        <dbReference type="ChEBI" id="CHEBI:78537"/>
        <dbReference type="ChEBI" id="CHEBI:456215"/>
        <dbReference type="EC" id="6.1.1.9"/>
    </reaction>
</comment>
<dbReference type="GO" id="GO:0005829">
    <property type="term" value="C:cytosol"/>
    <property type="evidence" value="ECO:0007669"/>
    <property type="project" value="TreeGrafter"/>
</dbReference>
<evidence type="ECO:0000259" key="13">
    <source>
        <dbReference type="Pfam" id="PF08264"/>
    </source>
</evidence>
<dbReference type="PANTHER" id="PTHR11946:SF109">
    <property type="entry name" value="VALINE--TRNA LIGASE"/>
    <property type="match status" value="1"/>
</dbReference>
<dbReference type="SUPFAM" id="SSF52374">
    <property type="entry name" value="Nucleotidylyl transferase"/>
    <property type="match status" value="1"/>
</dbReference>
<feature type="region of interest" description="Disordered" evidence="11">
    <location>
        <begin position="1"/>
        <end position="78"/>
    </location>
</feature>
<dbReference type="EMBL" id="AJWJ01000213">
    <property type="protein sequence ID" value="KAF2073308.1"/>
    <property type="molecule type" value="Genomic_DNA"/>
</dbReference>
<organism evidence="14 15">
    <name type="scientific">Polysphondylium violaceum</name>
    <dbReference type="NCBI Taxonomy" id="133409"/>
    <lineage>
        <taxon>Eukaryota</taxon>
        <taxon>Amoebozoa</taxon>
        <taxon>Evosea</taxon>
        <taxon>Eumycetozoa</taxon>
        <taxon>Dictyostelia</taxon>
        <taxon>Dictyosteliales</taxon>
        <taxon>Dictyosteliaceae</taxon>
        <taxon>Polysphondylium</taxon>
    </lineage>
</organism>
<dbReference type="InterPro" id="IPR002303">
    <property type="entry name" value="Valyl-tRNA_ligase"/>
</dbReference>
<evidence type="ECO:0000256" key="10">
    <source>
        <dbReference type="RuleBase" id="RU363035"/>
    </source>
</evidence>
<dbReference type="InterPro" id="IPR009080">
    <property type="entry name" value="tRNAsynth_Ia_anticodon-bd"/>
</dbReference>
<feature type="compositionally biased region" description="Basic residues" evidence="11">
    <location>
        <begin position="65"/>
        <end position="78"/>
    </location>
</feature>
<dbReference type="OrthoDB" id="629407at2759"/>
<dbReference type="AlphaFoldDB" id="A0A8J4PRW5"/>
<dbReference type="InterPro" id="IPR002300">
    <property type="entry name" value="aa-tRNA-synth_Ia"/>
</dbReference>
<dbReference type="GO" id="GO:0004832">
    <property type="term" value="F:valine-tRNA ligase activity"/>
    <property type="evidence" value="ECO:0007669"/>
    <property type="project" value="UniProtKB-EC"/>
</dbReference>
<comment type="similarity">
    <text evidence="1 10">Belongs to the class-I aminoacyl-tRNA synthetase family.</text>
</comment>
<evidence type="ECO:0000313" key="15">
    <source>
        <dbReference type="Proteomes" id="UP000695562"/>
    </source>
</evidence>
<keyword evidence="6 10" id="KW-0648">Protein biosynthesis</keyword>
<keyword evidence="3 10" id="KW-0436">Ligase</keyword>
<feature type="domain" description="Aminoacyl-tRNA synthetase class Ia" evidence="12">
    <location>
        <begin position="107"/>
        <end position="734"/>
    </location>
</feature>
<evidence type="ECO:0000256" key="4">
    <source>
        <dbReference type="ARBA" id="ARBA00022741"/>
    </source>
</evidence>
<protein>
    <recommendedName>
        <fullName evidence="2">valine--tRNA ligase</fullName>
        <ecNumber evidence="2">6.1.1.9</ecNumber>
    </recommendedName>
    <alternativeName>
        <fullName evidence="8">Valyl-tRNA synthetase</fullName>
    </alternativeName>
</protein>
<dbReference type="Pfam" id="PF00133">
    <property type="entry name" value="tRNA-synt_1"/>
    <property type="match status" value="1"/>
</dbReference>
<dbReference type="InterPro" id="IPR001412">
    <property type="entry name" value="aa-tRNA-synth_I_CS"/>
</dbReference>
<dbReference type="InterPro" id="IPR033705">
    <property type="entry name" value="Anticodon_Ia_Val"/>
</dbReference>
<dbReference type="GO" id="GO:0002161">
    <property type="term" value="F:aminoacyl-tRNA deacylase activity"/>
    <property type="evidence" value="ECO:0007669"/>
    <property type="project" value="InterPro"/>
</dbReference>
<dbReference type="FunFam" id="3.40.50.620:FF:000020">
    <property type="entry name" value="Valine--tRNA ligase, mitochondrial"/>
    <property type="match status" value="1"/>
</dbReference>
<dbReference type="CDD" id="cd00817">
    <property type="entry name" value="ValRS_core"/>
    <property type="match status" value="1"/>
</dbReference>
<proteinExistence type="inferred from homology"/>
<keyword evidence="15" id="KW-1185">Reference proteome</keyword>
<evidence type="ECO:0000256" key="5">
    <source>
        <dbReference type="ARBA" id="ARBA00022840"/>
    </source>
</evidence>
<evidence type="ECO:0000256" key="8">
    <source>
        <dbReference type="ARBA" id="ARBA00029936"/>
    </source>
</evidence>
<dbReference type="PRINTS" id="PR00986">
    <property type="entry name" value="TRNASYNTHVAL"/>
</dbReference>
<evidence type="ECO:0000256" key="6">
    <source>
        <dbReference type="ARBA" id="ARBA00022917"/>
    </source>
</evidence>
<dbReference type="SUPFAM" id="SSF47323">
    <property type="entry name" value="Anticodon-binding domain of a subclass of class I aminoacyl-tRNA synthetases"/>
    <property type="match status" value="1"/>
</dbReference>
<dbReference type="EC" id="6.1.1.9" evidence="2"/>
<dbReference type="GO" id="GO:0005524">
    <property type="term" value="F:ATP binding"/>
    <property type="evidence" value="ECO:0007669"/>
    <property type="project" value="UniProtKB-KW"/>
</dbReference>
<evidence type="ECO:0000313" key="14">
    <source>
        <dbReference type="EMBL" id="KAF2073308.1"/>
    </source>
</evidence>
<dbReference type="FunFam" id="3.90.740.10:FF:000005">
    <property type="entry name" value="Valine--tRNA ligase, mitochondrial"/>
    <property type="match status" value="1"/>
</dbReference>
<dbReference type="PANTHER" id="PTHR11946">
    <property type="entry name" value="VALYL-TRNA SYNTHETASES"/>
    <property type="match status" value="1"/>
</dbReference>
<reference evidence="14" key="1">
    <citation type="submission" date="2020-01" db="EMBL/GenBank/DDBJ databases">
        <title>Development of genomics and gene disruption for Polysphondylium violaceum indicates a role for the polyketide synthase stlB in stalk morphogenesis.</title>
        <authorList>
            <person name="Narita B."/>
            <person name="Kawabe Y."/>
            <person name="Kin K."/>
            <person name="Saito T."/>
            <person name="Gibbs R."/>
            <person name="Kuspa A."/>
            <person name="Muzny D."/>
            <person name="Queller D."/>
            <person name="Richards S."/>
            <person name="Strassman J."/>
            <person name="Sucgang R."/>
            <person name="Worley K."/>
            <person name="Schaap P."/>
        </authorList>
    </citation>
    <scope>NUCLEOTIDE SEQUENCE</scope>
    <source>
        <strain evidence="14">QSvi11</strain>
    </source>
</reference>
<name>A0A8J4PRW5_9MYCE</name>
<dbReference type="Gene3D" id="1.10.730.10">
    <property type="entry name" value="Isoleucyl-tRNA Synthetase, Domain 1"/>
    <property type="match status" value="1"/>
</dbReference>
<dbReference type="Gene3D" id="3.40.50.620">
    <property type="entry name" value="HUPs"/>
    <property type="match status" value="2"/>
</dbReference>
<dbReference type="GO" id="GO:0006438">
    <property type="term" value="P:valyl-tRNA aminoacylation"/>
    <property type="evidence" value="ECO:0007669"/>
    <property type="project" value="InterPro"/>
</dbReference>
<accession>A0A8J4PRW5</accession>
<dbReference type="CDD" id="cd07962">
    <property type="entry name" value="Anticodon_Ia_Val"/>
    <property type="match status" value="1"/>
</dbReference>
<dbReference type="InterPro" id="IPR013155">
    <property type="entry name" value="M/V/L/I-tRNA-synth_anticd-bd"/>
</dbReference>
<comment type="caution">
    <text evidence="14">The sequence shown here is derived from an EMBL/GenBank/DDBJ whole genome shotgun (WGS) entry which is preliminary data.</text>
</comment>
<dbReference type="HAMAP" id="MF_02004">
    <property type="entry name" value="Val_tRNA_synth_type1"/>
    <property type="match status" value="1"/>
</dbReference>
<dbReference type="NCBIfam" id="NF004349">
    <property type="entry name" value="PRK05729.1"/>
    <property type="match status" value="1"/>
</dbReference>
<evidence type="ECO:0000256" key="9">
    <source>
        <dbReference type="ARBA" id="ARBA00047552"/>
    </source>
</evidence>
<evidence type="ECO:0000256" key="7">
    <source>
        <dbReference type="ARBA" id="ARBA00023146"/>
    </source>
</evidence>
<sequence>MDQQKEKQPTTQTPPKEIDEETKRKNEEKKKAKEAEKEAKKAKMAEKEAKQAAAKEKELANKAKKEARKKRKRKLKKKLKLKLKKRFSMNVSELLPAYQPKAVELCWYDYWLENGFFSPEKQMEVQAHVQKDKKFVIVIPPPNVTGSLHLGHALTNSIQDAIVRYRRMKGEVCLWVPGSDHAGIATQVVVEKRIWKEEGKTRHELGREKFIEKVWEWKQDYGSKIQGQLKKMASSLDWNREVFTLDETRTVAVNEAFIRMFNDGLIERTTRLVNWSCSLKTAISDIEVDYKDLEKHTKLPVPGHDGLYDFGVLFEFAYPVEGTNEELVVATTRIETMLADTAVAIHPDDERYKHLIGKFIQHPLVDRKIPIITDAILVDKEFGTGVVKVTPAHDHNDYETGLRHKLEMINLFTDEGLINENGGEFKGMKRFDARNAIIEALKKKNLYKGMKDNKMRLGICSRSKDIIEPYIKPQWYVKCDGMAAKAVQAVRDGDLQIIPASHNATWFRWLESIKDWCVSRQLWWGHRIPAYHVNVRGVTPNPYDTTQWVVGHNKEDALANALEKFKCTKEDIVSMEHDPDVLDTWFSSGLFPFSVMGWPEQTKDFTDYYPTSLLETGSDILFFWVARMVMMGQQLTGKLPFNQVFLHAMVRDAHGRKMSKSLGNVIDPNDVINGITLDGLVQKLYEGNLDAKEIEKATAGIKQDFPTGISECGTDAMRFALCAYTSQGRDINLDIQRVVGYRHFCNKIWNATRFAVMKLDIPNYKPPTFDADALLKDTNAINISILHSAQTAITIVEEGFKNYDFSAVTTAIYNFWLTELCDFYLEMTKSIFSMEEDSPIKQKTKDTLYTCIDIGLRLLHPFMPFITEDLYQSLPRRPEDSAIPSIMLAPYPVSQPQWNNTTIKEDIQQCQDVVRAIRSLRTNYNIVASKKIHTYIHVKSQEALDRFKNLSQVIRVLAYASEVDVCISDEHRAGCVSDVVKELSDVSILLDVRGSVDFTAEISRLESKKSTAISNKETLLKKINIPAYDKVPLKIRQDNDQKLKAFDDEINTYTKTIESFANMKL</sequence>
<feature type="compositionally biased region" description="Basic and acidic residues" evidence="11">
    <location>
        <begin position="21"/>
        <end position="64"/>
    </location>
</feature>
<dbReference type="SUPFAM" id="SSF50677">
    <property type="entry name" value="ValRS/IleRS/LeuRS editing domain"/>
    <property type="match status" value="1"/>
</dbReference>
<keyword evidence="5 10" id="KW-0067">ATP-binding</keyword>
<dbReference type="PROSITE" id="PS00178">
    <property type="entry name" value="AA_TRNA_LIGASE_I"/>
    <property type="match status" value="1"/>
</dbReference>
<evidence type="ECO:0000259" key="12">
    <source>
        <dbReference type="Pfam" id="PF00133"/>
    </source>
</evidence>
<evidence type="ECO:0000256" key="1">
    <source>
        <dbReference type="ARBA" id="ARBA00005594"/>
    </source>
</evidence>
<dbReference type="InterPro" id="IPR014729">
    <property type="entry name" value="Rossmann-like_a/b/a_fold"/>
</dbReference>
<dbReference type="Proteomes" id="UP000695562">
    <property type="component" value="Unassembled WGS sequence"/>
</dbReference>
<evidence type="ECO:0000256" key="2">
    <source>
        <dbReference type="ARBA" id="ARBA00013169"/>
    </source>
</evidence>
<gene>
    <name evidence="14" type="ORF">CYY_005385</name>
</gene>
<dbReference type="InterPro" id="IPR009008">
    <property type="entry name" value="Val/Leu/Ile-tRNA-synth_edit"/>
</dbReference>
<evidence type="ECO:0000256" key="11">
    <source>
        <dbReference type="SAM" id="MobiDB-lite"/>
    </source>
</evidence>
<feature type="domain" description="Methionyl/Valyl/Leucyl/Isoleucyl-tRNA synthetase anticodon-binding" evidence="13">
    <location>
        <begin position="785"/>
        <end position="935"/>
    </location>
</feature>
<dbReference type="FunFam" id="1.10.730.10:FF:000009">
    <property type="entry name" value="Valine--tRNA ligase, mitochondrial"/>
    <property type="match status" value="1"/>
</dbReference>
<dbReference type="Pfam" id="PF08264">
    <property type="entry name" value="Anticodon_1"/>
    <property type="match status" value="1"/>
</dbReference>
<dbReference type="Gene3D" id="3.90.740.10">
    <property type="entry name" value="Valyl/Leucyl/Isoleucyl-tRNA synthetase, editing domain"/>
    <property type="match status" value="1"/>
</dbReference>
<keyword evidence="4 10" id="KW-0547">Nucleotide-binding</keyword>